<keyword evidence="6" id="KW-0804">Transcription</keyword>
<evidence type="ECO:0000259" key="10">
    <source>
        <dbReference type="PROSITE" id="PS50157"/>
    </source>
</evidence>
<keyword evidence="4" id="KW-0862">Zinc</keyword>
<protein>
    <recommendedName>
        <fullName evidence="10">C2H2-type domain-containing protein</fullName>
    </recommendedName>
</protein>
<evidence type="ECO:0000256" key="3">
    <source>
        <dbReference type="ARBA" id="ARBA00022771"/>
    </source>
</evidence>
<keyword evidence="5" id="KW-0805">Transcription regulation</keyword>
<evidence type="ECO:0000256" key="7">
    <source>
        <dbReference type="ARBA" id="ARBA00023242"/>
    </source>
</evidence>
<comment type="subcellular location">
    <subcellularLocation>
        <location evidence="1">Nucleus</location>
    </subcellularLocation>
</comment>
<sequence>MVFYCSQCTYSSAEIKRYIKHLKTHPILTGQFICGYNHCGATFRFENSLRSHINRSHNFTREEAGSLESNNKQKLELLELKCNVLYCTQKFDDIKKFKTHLNNHIKDGVAVQCYFPECNKTYRKVNSLSSHISINHIEKELCSELCNEYEKAFVYLFNGKIVSQGPDVLRTAIYDSINYQKSRVKKRARANREDHDDTLRNRQGKKNANKMSTDAKKINSLRSINETFIDWPYLREYKIFLAHASELLGKNVEVLWKATIQAVTKPITEYFKVHEVMNEHSKRKAKKSGTLQIEVLEKAPEESTRYIRDAIKNAKNHAQFIKNDIPLTDIIFSFIVRYMKENQDHLYLFVDEELSDDEICKKAPLVTPILIIRGNNLHDSANKYDVIIEKQKSVSVESFQNGILVTFLMYYVFALEYPKSIEGTLETIQRLFLEICPQEGTKRASKTKKATAIHPKVLSLTDNIGIYTDSD</sequence>
<dbReference type="AlphaFoldDB" id="A0A8J2EGU8"/>
<feature type="domain" description="C2H2-type" evidence="10">
    <location>
        <begin position="111"/>
        <end position="141"/>
    </location>
</feature>
<feature type="region of interest" description="Disordered" evidence="9">
    <location>
        <begin position="185"/>
        <end position="212"/>
    </location>
</feature>
<evidence type="ECO:0000256" key="8">
    <source>
        <dbReference type="PROSITE-ProRule" id="PRU00042"/>
    </source>
</evidence>
<dbReference type="GO" id="GO:0006357">
    <property type="term" value="P:regulation of transcription by RNA polymerase II"/>
    <property type="evidence" value="ECO:0007669"/>
    <property type="project" value="TreeGrafter"/>
</dbReference>
<evidence type="ECO:0000313" key="12">
    <source>
        <dbReference type="Proteomes" id="UP000786811"/>
    </source>
</evidence>
<dbReference type="SMART" id="SM00355">
    <property type="entry name" value="ZnF_C2H2"/>
    <property type="match status" value="4"/>
</dbReference>
<proteinExistence type="predicted"/>
<dbReference type="PANTHER" id="PTHR46179">
    <property type="entry name" value="ZINC FINGER PROTEIN"/>
    <property type="match status" value="1"/>
</dbReference>
<evidence type="ECO:0000256" key="5">
    <source>
        <dbReference type="ARBA" id="ARBA00023015"/>
    </source>
</evidence>
<dbReference type="GO" id="GO:0005634">
    <property type="term" value="C:nucleus"/>
    <property type="evidence" value="ECO:0007669"/>
    <property type="project" value="UniProtKB-SubCell"/>
</dbReference>
<dbReference type="PROSITE" id="PS50157">
    <property type="entry name" value="ZINC_FINGER_C2H2_2"/>
    <property type="match status" value="2"/>
</dbReference>
<dbReference type="Gene3D" id="3.30.160.60">
    <property type="entry name" value="Classic Zinc Finger"/>
    <property type="match status" value="2"/>
</dbReference>
<evidence type="ECO:0000256" key="2">
    <source>
        <dbReference type="ARBA" id="ARBA00022723"/>
    </source>
</evidence>
<feature type="domain" description="C2H2-type" evidence="10">
    <location>
        <begin position="32"/>
        <end position="62"/>
    </location>
</feature>
<dbReference type="PROSITE" id="PS00028">
    <property type="entry name" value="ZINC_FINGER_C2H2_1"/>
    <property type="match status" value="3"/>
</dbReference>
<dbReference type="Proteomes" id="UP000786811">
    <property type="component" value="Unassembled WGS sequence"/>
</dbReference>
<dbReference type="EMBL" id="CAJNRD030001116">
    <property type="protein sequence ID" value="CAG5075213.1"/>
    <property type="molecule type" value="Genomic_DNA"/>
</dbReference>
<keyword evidence="3 8" id="KW-0863">Zinc-finger</keyword>
<evidence type="ECO:0000256" key="1">
    <source>
        <dbReference type="ARBA" id="ARBA00004123"/>
    </source>
</evidence>
<feature type="compositionally biased region" description="Basic and acidic residues" evidence="9">
    <location>
        <begin position="190"/>
        <end position="200"/>
    </location>
</feature>
<evidence type="ECO:0000256" key="9">
    <source>
        <dbReference type="SAM" id="MobiDB-lite"/>
    </source>
</evidence>
<dbReference type="PANTHER" id="PTHR46179:SF13">
    <property type="entry name" value="C2H2-TYPE DOMAIN-CONTAINING PROTEIN"/>
    <property type="match status" value="1"/>
</dbReference>
<evidence type="ECO:0000256" key="6">
    <source>
        <dbReference type="ARBA" id="ARBA00023163"/>
    </source>
</evidence>
<dbReference type="GO" id="GO:0008270">
    <property type="term" value="F:zinc ion binding"/>
    <property type="evidence" value="ECO:0007669"/>
    <property type="project" value="UniProtKB-KW"/>
</dbReference>
<reference evidence="11" key="1">
    <citation type="submission" date="2021-04" db="EMBL/GenBank/DDBJ databases">
        <authorList>
            <person name="Chebbi M.A.C M."/>
        </authorList>
    </citation>
    <scope>NUCLEOTIDE SEQUENCE</scope>
</reference>
<evidence type="ECO:0000313" key="11">
    <source>
        <dbReference type="EMBL" id="CAG5075213.1"/>
    </source>
</evidence>
<evidence type="ECO:0000256" key="4">
    <source>
        <dbReference type="ARBA" id="ARBA00022833"/>
    </source>
</evidence>
<keyword evidence="2" id="KW-0479">Metal-binding</keyword>
<dbReference type="InterPro" id="IPR013087">
    <property type="entry name" value="Znf_C2H2_type"/>
</dbReference>
<accession>A0A8J2EGU8</accession>
<keyword evidence="12" id="KW-1185">Reference proteome</keyword>
<organism evidence="11 12">
    <name type="scientific">Cotesia congregata</name>
    <name type="common">Parasitoid wasp</name>
    <name type="synonym">Apanteles congregatus</name>
    <dbReference type="NCBI Taxonomy" id="51543"/>
    <lineage>
        <taxon>Eukaryota</taxon>
        <taxon>Metazoa</taxon>
        <taxon>Ecdysozoa</taxon>
        <taxon>Arthropoda</taxon>
        <taxon>Hexapoda</taxon>
        <taxon>Insecta</taxon>
        <taxon>Pterygota</taxon>
        <taxon>Neoptera</taxon>
        <taxon>Endopterygota</taxon>
        <taxon>Hymenoptera</taxon>
        <taxon>Apocrita</taxon>
        <taxon>Ichneumonoidea</taxon>
        <taxon>Braconidae</taxon>
        <taxon>Microgastrinae</taxon>
        <taxon>Cotesia</taxon>
    </lineage>
</organism>
<name>A0A8J2EGU8_COTCN</name>
<gene>
    <name evidence="11" type="ORF">HICCMSTLAB_LOCUS1367</name>
</gene>
<keyword evidence="7" id="KW-0539">Nucleus</keyword>
<dbReference type="InterPro" id="IPR051061">
    <property type="entry name" value="Zinc_finger_trans_reg"/>
</dbReference>
<comment type="caution">
    <text evidence="11">The sequence shown here is derived from an EMBL/GenBank/DDBJ whole genome shotgun (WGS) entry which is preliminary data.</text>
</comment>
<dbReference type="OrthoDB" id="7700249at2759"/>